<dbReference type="EMBL" id="CP002160">
    <property type="protein sequence ID" value="ADL53593.1"/>
    <property type="molecule type" value="Genomic_DNA"/>
</dbReference>
<dbReference type="PANTHER" id="PTHR32089">
    <property type="entry name" value="METHYL-ACCEPTING CHEMOTAXIS PROTEIN MCPB"/>
    <property type="match status" value="1"/>
</dbReference>
<accession>D9SL21</accession>
<keyword evidence="6" id="KW-1185">Reference proteome</keyword>
<dbReference type="Gene3D" id="1.10.287.950">
    <property type="entry name" value="Methyl-accepting chemotaxis protein"/>
    <property type="match status" value="1"/>
</dbReference>
<dbReference type="RefSeq" id="WP_010073935.1">
    <property type="nucleotide sequence ID" value="NC_014393.1"/>
</dbReference>
<dbReference type="PANTHER" id="PTHR32089:SF112">
    <property type="entry name" value="LYSOZYME-LIKE PROTEIN-RELATED"/>
    <property type="match status" value="1"/>
</dbReference>
<dbReference type="AlphaFoldDB" id="D9SL21"/>
<dbReference type="HOGENOM" id="CLU_000445_107_18_9"/>
<evidence type="ECO:0000313" key="5">
    <source>
        <dbReference type="EMBL" id="ADL53593.1"/>
    </source>
</evidence>
<dbReference type="GO" id="GO:0016020">
    <property type="term" value="C:membrane"/>
    <property type="evidence" value="ECO:0007669"/>
    <property type="project" value="InterPro"/>
</dbReference>
<name>D9SL21_CLOC7</name>
<dbReference type="PROSITE" id="PS50111">
    <property type="entry name" value="CHEMOTAXIS_TRANSDUC_2"/>
    <property type="match status" value="1"/>
</dbReference>
<evidence type="ECO:0000256" key="2">
    <source>
        <dbReference type="PROSITE-ProRule" id="PRU00284"/>
    </source>
</evidence>
<dbReference type="SUPFAM" id="SSF58104">
    <property type="entry name" value="Methyl-accepting chemotaxis protein (MCP) signaling domain"/>
    <property type="match status" value="1"/>
</dbReference>
<dbReference type="Proteomes" id="UP000002730">
    <property type="component" value="Chromosome"/>
</dbReference>
<keyword evidence="1 2" id="KW-0807">Transducer</keyword>
<protein>
    <submittedName>
        <fullName evidence="5">Methyl-accepting chemotaxis sensory transducer</fullName>
    </submittedName>
</protein>
<feature type="transmembrane region" description="Helical" evidence="3">
    <location>
        <begin position="42"/>
        <end position="62"/>
    </location>
</feature>
<evidence type="ECO:0000313" key="6">
    <source>
        <dbReference type="Proteomes" id="UP000002730"/>
    </source>
</evidence>
<dbReference type="OrthoDB" id="9807021at2"/>
<dbReference type="KEGG" id="ccb:Clocel_3927"/>
<feature type="transmembrane region" description="Helical" evidence="3">
    <location>
        <begin position="148"/>
        <end position="169"/>
    </location>
</feature>
<dbReference type="Pfam" id="PF00015">
    <property type="entry name" value="MCPsignal"/>
    <property type="match status" value="1"/>
</dbReference>
<dbReference type="InterPro" id="IPR004089">
    <property type="entry name" value="MCPsignal_dom"/>
</dbReference>
<feature type="transmembrane region" description="Helical" evidence="3">
    <location>
        <begin position="19"/>
        <end position="36"/>
    </location>
</feature>
<dbReference type="SMART" id="SM00283">
    <property type="entry name" value="MA"/>
    <property type="match status" value="1"/>
</dbReference>
<gene>
    <name evidence="5" type="ordered locus">Clocel_3927</name>
</gene>
<reference evidence="5 6" key="1">
    <citation type="submission" date="2010-08" db="EMBL/GenBank/DDBJ databases">
        <title>Complete sequence of Clostridium cellulovorans 743B.</title>
        <authorList>
            <consortium name="US DOE Joint Genome Institute"/>
            <person name="Lucas S."/>
            <person name="Copeland A."/>
            <person name="Lapidus A."/>
            <person name="Cheng J.-F."/>
            <person name="Bruce D."/>
            <person name="Goodwin L."/>
            <person name="Pitluck S."/>
            <person name="Chertkov O."/>
            <person name="Detter J.C."/>
            <person name="Han C."/>
            <person name="Tapia R."/>
            <person name="Land M."/>
            <person name="Hauser L."/>
            <person name="Chang Y.-J."/>
            <person name="Jeffries C."/>
            <person name="Kyrpides N."/>
            <person name="Ivanova N."/>
            <person name="Mikhailova N."/>
            <person name="Hemme C.L."/>
            <person name="Woyke T."/>
        </authorList>
    </citation>
    <scope>NUCLEOTIDE SEQUENCE [LARGE SCALE GENOMIC DNA]</scope>
    <source>
        <strain evidence="6">ATCC 35296 / DSM 3052 / OCM 3 / 743B</strain>
    </source>
</reference>
<sequence length="495" mass="55021">MNNEEIELIRKENPRIMKICWILTILIDLFVISIIVRQNKYLSLFIIELMVLQTSMIVATIIHKRNDVSIVPREITFWTLYLTWLSSMVVMSNLAICSFIFPIGIAYSIYANKKLTIRNIILITFGVGMKVVMNLVNNNISQDNLNDHICIVLSMVLIFAVMFSLTKIIKENLEHSIESIKEITEAKEKQDFVSKGIVRVAEVIACNSNEINRIVEDIAGSSQLVANAIEQIANGASTTAGDIQEQSVYMDKIHNKIEKSVDACKTMQQASTTTSQVVERGVNIVNELNEESKTVTNDSNIVSKLMKELKEKSNDISTITSVISGIAQQTNLLALNASIEAARAGEQGKGFSVVAAEVGVLAEQCREATENINKIILSLQDNATKSTEMVERLVDSNNVQSKLVVETSNIFEEINKNVTKIANENNYVKESIDEILKSNGFIVQAISNISSISEETMANSEEATAMSSEHINKAKEAKKLVDDLIETTNVLNEFM</sequence>
<keyword evidence="3" id="KW-0472">Membrane</keyword>
<evidence type="ECO:0000256" key="3">
    <source>
        <dbReference type="SAM" id="Phobius"/>
    </source>
</evidence>
<feature type="transmembrane region" description="Helical" evidence="3">
    <location>
        <begin position="116"/>
        <end position="136"/>
    </location>
</feature>
<dbReference type="GO" id="GO:0007165">
    <property type="term" value="P:signal transduction"/>
    <property type="evidence" value="ECO:0007669"/>
    <property type="project" value="UniProtKB-KW"/>
</dbReference>
<evidence type="ECO:0000256" key="1">
    <source>
        <dbReference type="ARBA" id="ARBA00023224"/>
    </source>
</evidence>
<dbReference type="STRING" id="573061.Clocel_3927"/>
<keyword evidence="3" id="KW-1133">Transmembrane helix</keyword>
<feature type="transmembrane region" description="Helical" evidence="3">
    <location>
        <begin position="82"/>
        <end position="110"/>
    </location>
</feature>
<keyword evidence="3" id="KW-0812">Transmembrane</keyword>
<feature type="domain" description="Methyl-accepting transducer" evidence="4">
    <location>
        <begin position="214"/>
        <end position="464"/>
    </location>
</feature>
<organism evidence="5 6">
    <name type="scientific">Clostridium cellulovorans (strain ATCC 35296 / DSM 3052 / OCM 3 / 743B)</name>
    <dbReference type="NCBI Taxonomy" id="573061"/>
    <lineage>
        <taxon>Bacteria</taxon>
        <taxon>Bacillati</taxon>
        <taxon>Bacillota</taxon>
        <taxon>Clostridia</taxon>
        <taxon>Eubacteriales</taxon>
        <taxon>Clostridiaceae</taxon>
        <taxon>Clostridium</taxon>
    </lineage>
</organism>
<evidence type="ECO:0000259" key="4">
    <source>
        <dbReference type="PROSITE" id="PS50111"/>
    </source>
</evidence>
<dbReference type="eggNOG" id="COG0840">
    <property type="taxonomic scope" value="Bacteria"/>
</dbReference>
<proteinExistence type="predicted"/>